<dbReference type="GO" id="GO:0004114">
    <property type="term" value="F:3',5'-cyclic-nucleotide phosphodiesterase activity"/>
    <property type="evidence" value="ECO:0007669"/>
    <property type="project" value="InterPro"/>
</dbReference>
<dbReference type="AlphaFoldDB" id="A0A317ECA0"/>
<organism evidence="2 3">
    <name type="scientific">Zavarzinia aquatilis</name>
    <dbReference type="NCBI Taxonomy" id="2211142"/>
    <lineage>
        <taxon>Bacteria</taxon>
        <taxon>Pseudomonadati</taxon>
        <taxon>Pseudomonadota</taxon>
        <taxon>Alphaproteobacteria</taxon>
        <taxon>Rhodospirillales</taxon>
        <taxon>Zavarziniaceae</taxon>
        <taxon>Zavarzinia</taxon>
    </lineage>
</organism>
<comment type="caution">
    <text evidence="2">The sequence shown here is derived from an EMBL/GenBank/DDBJ whole genome shotgun (WGS) entry which is preliminary data.</text>
</comment>
<feature type="domain" description="HD/PDEase" evidence="1">
    <location>
        <begin position="91"/>
        <end position="251"/>
    </location>
</feature>
<dbReference type="Gene3D" id="1.10.1300.10">
    <property type="entry name" value="3'5'-cyclic nucleotide phosphodiesterase, catalytic domain"/>
    <property type="match status" value="1"/>
</dbReference>
<dbReference type="EMBL" id="QGLE01000005">
    <property type="protein sequence ID" value="PWR22825.1"/>
    <property type="molecule type" value="Genomic_DNA"/>
</dbReference>
<dbReference type="InterPro" id="IPR036971">
    <property type="entry name" value="PDEase_catalytic_dom_sf"/>
</dbReference>
<proteinExistence type="predicted"/>
<dbReference type="Pfam" id="PF00233">
    <property type="entry name" value="PDEase_I"/>
    <property type="match status" value="1"/>
</dbReference>
<dbReference type="SMART" id="SM00471">
    <property type="entry name" value="HDc"/>
    <property type="match status" value="1"/>
</dbReference>
<dbReference type="GO" id="GO:0007165">
    <property type="term" value="P:signal transduction"/>
    <property type="evidence" value="ECO:0007669"/>
    <property type="project" value="InterPro"/>
</dbReference>
<protein>
    <recommendedName>
        <fullName evidence="1">HD/PDEase domain-containing protein</fullName>
    </recommendedName>
</protein>
<dbReference type="InterPro" id="IPR002073">
    <property type="entry name" value="PDEase_catalytic_dom"/>
</dbReference>
<dbReference type="RefSeq" id="WP_109905414.1">
    <property type="nucleotide sequence ID" value="NZ_QGLE01000005.1"/>
</dbReference>
<name>A0A317ECA0_9PROT</name>
<dbReference type="Proteomes" id="UP000245461">
    <property type="component" value="Unassembled WGS sequence"/>
</dbReference>
<evidence type="ECO:0000259" key="1">
    <source>
        <dbReference type="SMART" id="SM00471"/>
    </source>
</evidence>
<evidence type="ECO:0000313" key="3">
    <source>
        <dbReference type="Proteomes" id="UP000245461"/>
    </source>
</evidence>
<dbReference type="CDD" id="cd00077">
    <property type="entry name" value="HDc"/>
    <property type="match status" value="1"/>
</dbReference>
<sequence>MTRSFEEIACKAGIDLAVEPFAMVEGSTARRAAQSIIAAFEALEALAPPKLAPLTDWLLARQGFAEDHPYRRAAWPLAEAIEQRDQPKPVNPYHNAHHTLEVLLNAHYLACRNDAVATQIRLTQREYGLLCLAALIHDYEHDGTMNGAERFRLERQSADLASPFFAAAGIDAGDRAAINVIVLATDPAGPNLYMKALHGMAFYEGAPPDPALSYPELAPLADDRRLLRLAALLNDADLLSSAGLSVDYAAKQSAKLGAEGGRRLDCADMLRFLSKIVGGSFTTRAGRFFNLNMFLIKALAELGVNHSDDGIDAPLIRP</sequence>
<dbReference type="InterPro" id="IPR003607">
    <property type="entry name" value="HD/PDEase_dom"/>
</dbReference>
<gene>
    <name evidence="2" type="ORF">DKG74_10390</name>
</gene>
<reference evidence="2 3" key="1">
    <citation type="submission" date="2018-05" db="EMBL/GenBank/DDBJ databases">
        <title>Zavarzinia sp. HR-AS.</title>
        <authorList>
            <person name="Lee Y."/>
            <person name="Jeon C.O."/>
        </authorList>
    </citation>
    <scope>NUCLEOTIDE SEQUENCE [LARGE SCALE GENOMIC DNA]</scope>
    <source>
        <strain evidence="2 3">HR-AS</strain>
    </source>
</reference>
<evidence type="ECO:0000313" key="2">
    <source>
        <dbReference type="EMBL" id="PWR22825.1"/>
    </source>
</evidence>
<accession>A0A317ECA0</accession>
<keyword evidence="3" id="KW-1185">Reference proteome</keyword>
<dbReference type="OrthoDB" id="5767517at2"/>
<dbReference type="SUPFAM" id="SSF109604">
    <property type="entry name" value="HD-domain/PDEase-like"/>
    <property type="match status" value="1"/>
</dbReference>